<accession>A0A840QCP5</accession>
<reference evidence="1 2" key="1">
    <citation type="submission" date="2020-08" db="EMBL/GenBank/DDBJ databases">
        <title>Sequencing the genomes of 1000 actinobacteria strains.</title>
        <authorList>
            <person name="Klenk H.-P."/>
        </authorList>
    </citation>
    <scope>NUCLEOTIDE SEQUENCE [LARGE SCALE GENOMIC DNA]</scope>
    <source>
        <strain evidence="1 2">DSM 45584</strain>
    </source>
</reference>
<protein>
    <submittedName>
        <fullName evidence="1">Uncharacterized protein</fullName>
    </submittedName>
</protein>
<name>A0A840QCP5_9PSEU</name>
<evidence type="ECO:0000313" key="2">
    <source>
        <dbReference type="Proteomes" id="UP000584374"/>
    </source>
</evidence>
<sequence length="49" mass="5593">MPVKLNVDGTETRDRLEESLRPHAGAQRRRADLIAFTTAVLHRHAPLFE</sequence>
<comment type="caution">
    <text evidence="1">The sequence shown here is derived from an EMBL/GenBank/DDBJ whole genome shotgun (WGS) entry which is preliminary data.</text>
</comment>
<evidence type="ECO:0000313" key="1">
    <source>
        <dbReference type="EMBL" id="MBB5157621.1"/>
    </source>
</evidence>
<dbReference type="EMBL" id="JACHIW010000001">
    <property type="protein sequence ID" value="MBB5157621.1"/>
    <property type="molecule type" value="Genomic_DNA"/>
</dbReference>
<organism evidence="1 2">
    <name type="scientific">Saccharopolyspora phatthalungensis</name>
    <dbReference type="NCBI Taxonomy" id="664693"/>
    <lineage>
        <taxon>Bacteria</taxon>
        <taxon>Bacillati</taxon>
        <taxon>Actinomycetota</taxon>
        <taxon>Actinomycetes</taxon>
        <taxon>Pseudonocardiales</taxon>
        <taxon>Pseudonocardiaceae</taxon>
        <taxon>Saccharopolyspora</taxon>
    </lineage>
</organism>
<keyword evidence="2" id="KW-1185">Reference proteome</keyword>
<dbReference type="AlphaFoldDB" id="A0A840QCP5"/>
<gene>
    <name evidence="1" type="ORF">BJ970_005155</name>
</gene>
<dbReference type="RefSeq" id="WP_184728503.1">
    <property type="nucleotide sequence ID" value="NZ_JACHIW010000001.1"/>
</dbReference>
<dbReference type="Proteomes" id="UP000584374">
    <property type="component" value="Unassembled WGS sequence"/>
</dbReference>
<proteinExistence type="predicted"/>